<keyword evidence="2" id="KW-1185">Reference proteome</keyword>
<dbReference type="KEGG" id="afx:JZ786_23085"/>
<dbReference type="RefSeq" id="WP_206656600.1">
    <property type="nucleotide sequence ID" value="NZ_CP071182.1"/>
</dbReference>
<organism evidence="1 2">
    <name type="scientific">Alicyclobacillus mengziensis</name>
    <dbReference type="NCBI Taxonomy" id="2931921"/>
    <lineage>
        <taxon>Bacteria</taxon>
        <taxon>Bacillati</taxon>
        <taxon>Bacillota</taxon>
        <taxon>Bacilli</taxon>
        <taxon>Bacillales</taxon>
        <taxon>Alicyclobacillaceae</taxon>
        <taxon>Alicyclobacillus</taxon>
    </lineage>
</organism>
<dbReference type="EMBL" id="CP071182">
    <property type="protein sequence ID" value="QSO47243.1"/>
    <property type="molecule type" value="Genomic_DNA"/>
</dbReference>
<gene>
    <name evidence="1" type="ORF">JZ786_23085</name>
</gene>
<protein>
    <submittedName>
        <fullName evidence="1">Uncharacterized protein</fullName>
    </submittedName>
</protein>
<dbReference type="AlphaFoldDB" id="A0A9X7W0U6"/>
<accession>A0A9X7W0U6</accession>
<dbReference type="Proteomes" id="UP000663505">
    <property type="component" value="Chromosome"/>
</dbReference>
<reference evidence="1 2" key="1">
    <citation type="submission" date="2021-02" db="EMBL/GenBank/DDBJ databases">
        <title>Alicyclobacillus curvatus sp. nov. and Alicyclobacillus mengziensis sp. nov., two acidophilic bacteria isolated from acid mine drainage.</title>
        <authorList>
            <person name="Huang Y."/>
        </authorList>
    </citation>
    <scope>NUCLEOTIDE SEQUENCE [LARGE SCALE GENOMIC DNA]</scope>
    <source>
        <strain evidence="1 2">S30H14</strain>
    </source>
</reference>
<evidence type="ECO:0000313" key="1">
    <source>
        <dbReference type="EMBL" id="QSO47243.1"/>
    </source>
</evidence>
<evidence type="ECO:0000313" key="2">
    <source>
        <dbReference type="Proteomes" id="UP000663505"/>
    </source>
</evidence>
<proteinExistence type="predicted"/>
<name>A0A9X7W0U6_9BACL</name>
<sequence length="54" mass="5948">MKYHIPLSIRPGEYRLDIVLRQESGDELSTNRYTIVISEPAPASYDGPAAALDG</sequence>